<reference evidence="2 3" key="1">
    <citation type="journal article" date="2012" name="Science">
        <title>The Paleozoic origin of enzymatic lignin decomposition reconstructed from 31 fungal genomes.</title>
        <authorList>
            <person name="Floudas D."/>
            <person name="Binder M."/>
            <person name="Riley R."/>
            <person name="Barry K."/>
            <person name="Blanchette R.A."/>
            <person name="Henrissat B."/>
            <person name="Martinez A.T."/>
            <person name="Otillar R."/>
            <person name="Spatafora J.W."/>
            <person name="Yadav J.S."/>
            <person name="Aerts A."/>
            <person name="Benoit I."/>
            <person name="Boyd A."/>
            <person name="Carlson A."/>
            <person name="Copeland A."/>
            <person name="Coutinho P.M."/>
            <person name="de Vries R.P."/>
            <person name="Ferreira P."/>
            <person name="Findley K."/>
            <person name="Foster B."/>
            <person name="Gaskell J."/>
            <person name="Glotzer D."/>
            <person name="Gorecki P."/>
            <person name="Heitman J."/>
            <person name="Hesse C."/>
            <person name="Hori C."/>
            <person name="Igarashi K."/>
            <person name="Jurgens J.A."/>
            <person name="Kallen N."/>
            <person name="Kersten P."/>
            <person name="Kohler A."/>
            <person name="Kuees U."/>
            <person name="Kumar T.K.A."/>
            <person name="Kuo A."/>
            <person name="LaButti K."/>
            <person name="Larrondo L.F."/>
            <person name="Lindquist E."/>
            <person name="Ling A."/>
            <person name="Lombard V."/>
            <person name="Lucas S."/>
            <person name="Lundell T."/>
            <person name="Martin R."/>
            <person name="McLaughlin D.J."/>
            <person name="Morgenstern I."/>
            <person name="Morin E."/>
            <person name="Murat C."/>
            <person name="Nagy L.G."/>
            <person name="Nolan M."/>
            <person name="Ohm R.A."/>
            <person name="Patyshakuliyeva A."/>
            <person name="Rokas A."/>
            <person name="Ruiz-Duenas F.J."/>
            <person name="Sabat G."/>
            <person name="Salamov A."/>
            <person name="Samejima M."/>
            <person name="Schmutz J."/>
            <person name="Slot J.C."/>
            <person name="St John F."/>
            <person name="Stenlid J."/>
            <person name="Sun H."/>
            <person name="Sun S."/>
            <person name="Syed K."/>
            <person name="Tsang A."/>
            <person name="Wiebenga A."/>
            <person name="Young D."/>
            <person name="Pisabarro A."/>
            <person name="Eastwood D.C."/>
            <person name="Martin F."/>
            <person name="Cullen D."/>
            <person name="Grigoriev I.V."/>
            <person name="Hibbett D.S."/>
        </authorList>
    </citation>
    <scope>NUCLEOTIDE SEQUENCE</scope>
    <source>
        <strain evidence="3">FP-58527</strain>
    </source>
</reference>
<accession>S8EE39</accession>
<dbReference type="InterPro" id="IPR036047">
    <property type="entry name" value="F-box-like_dom_sf"/>
</dbReference>
<dbReference type="InterPro" id="IPR036623">
    <property type="entry name" value="Hemimethylated_DNA-bd_sf"/>
</dbReference>
<dbReference type="SMART" id="SM00992">
    <property type="entry name" value="YccV-like"/>
    <property type="match status" value="1"/>
</dbReference>
<dbReference type="STRING" id="743788.S8EE39"/>
<dbReference type="EMBL" id="KE504141">
    <property type="protein sequence ID" value="EPT01504.1"/>
    <property type="molecule type" value="Genomic_DNA"/>
</dbReference>
<dbReference type="PANTHER" id="PTHR31350:SF21">
    <property type="entry name" value="F-BOX ONLY PROTEIN 21"/>
    <property type="match status" value="1"/>
</dbReference>
<evidence type="ECO:0000313" key="2">
    <source>
        <dbReference type="EMBL" id="EPT01504.1"/>
    </source>
</evidence>
<keyword evidence="3" id="KW-1185">Reference proteome</keyword>
<evidence type="ECO:0000259" key="1">
    <source>
        <dbReference type="SMART" id="SM00992"/>
    </source>
</evidence>
<dbReference type="Pfam" id="PF13369">
    <property type="entry name" value="Transglut_core2"/>
    <property type="match status" value="1"/>
</dbReference>
<dbReference type="InterPro" id="IPR011722">
    <property type="entry name" value="Hemimethylated_DNA-bd_dom"/>
</dbReference>
<evidence type="ECO:0000313" key="3">
    <source>
        <dbReference type="Proteomes" id="UP000015241"/>
    </source>
</evidence>
<dbReference type="Proteomes" id="UP000015241">
    <property type="component" value="Unassembled WGS sequence"/>
</dbReference>
<feature type="domain" description="Hemimethylated DNA-binding" evidence="1">
    <location>
        <begin position="483"/>
        <end position="577"/>
    </location>
</feature>
<dbReference type="Pfam" id="PF08755">
    <property type="entry name" value="YccV-like"/>
    <property type="match status" value="1"/>
</dbReference>
<dbReference type="InParanoid" id="S8EE39"/>
<gene>
    <name evidence="2" type="ORF">FOMPIDRAFT_1029743</name>
</gene>
<dbReference type="SUPFAM" id="SSF141255">
    <property type="entry name" value="YccV-like"/>
    <property type="match status" value="1"/>
</dbReference>
<name>S8EE39_FOMSC</name>
<dbReference type="SUPFAM" id="SSF81383">
    <property type="entry name" value="F-box domain"/>
    <property type="match status" value="1"/>
</dbReference>
<dbReference type="Gene3D" id="2.30.30.390">
    <property type="entry name" value="Hemimethylated DNA-binding domain"/>
    <property type="match status" value="1"/>
</dbReference>
<dbReference type="OrthoDB" id="28868at2759"/>
<protein>
    <recommendedName>
        <fullName evidence="1">Hemimethylated DNA-binding domain-containing protein</fullName>
    </recommendedName>
</protein>
<dbReference type="NCBIfam" id="TIGR02097">
    <property type="entry name" value="yccV"/>
    <property type="match status" value="1"/>
</dbReference>
<dbReference type="GO" id="GO:0003677">
    <property type="term" value="F:DNA binding"/>
    <property type="evidence" value="ECO:0007669"/>
    <property type="project" value="InterPro"/>
</dbReference>
<dbReference type="HOGENOM" id="CLU_020266_1_0_1"/>
<dbReference type="InterPro" id="IPR032698">
    <property type="entry name" value="SirB1_N"/>
</dbReference>
<dbReference type="AlphaFoldDB" id="S8EE39"/>
<dbReference type="eggNOG" id="ENOG502QS7Z">
    <property type="taxonomic scope" value="Eukaryota"/>
</dbReference>
<dbReference type="PANTHER" id="PTHR31350">
    <property type="entry name" value="SI:DKEY-261L7.2"/>
    <property type="match status" value="1"/>
</dbReference>
<proteinExistence type="predicted"/>
<organism evidence="2 3">
    <name type="scientific">Fomitopsis schrenkii</name>
    <name type="common">Brown rot fungus</name>
    <dbReference type="NCBI Taxonomy" id="2126942"/>
    <lineage>
        <taxon>Eukaryota</taxon>
        <taxon>Fungi</taxon>
        <taxon>Dikarya</taxon>
        <taxon>Basidiomycota</taxon>
        <taxon>Agaricomycotina</taxon>
        <taxon>Agaricomycetes</taxon>
        <taxon>Polyporales</taxon>
        <taxon>Fomitopsis</taxon>
    </lineage>
</organism>
<sequence length="628" mass="71878">MYGRWPWLPTELYADILGFLPPDDDYTDASVKTLLNCLGGSSQLRQAAKQSSVWKPHYRLRYTDCVEEKEAERREKFRGDYRLMYIARRTLDRRALDAVDEIRLQLHGRHAKAAAFAREFSFDAWNALEREAELPLPAYLSRDGELVDGDVDMDFAEVPHALPRRYWAKAMMGIIARRFTLQKWIRLYSDEEEDTSVTFEDALAGLSAFHDYSPKYISNWLGMLAHDCRVQLTTAGVELDPLCSGYDLPSLVVRLRDTLCGMGFRIADGNDFYNPVNQFPHAFMRTENRQTIPMGLVYVYTSVARKLGIRASPTNYPGKVLCHIDPIDPKQNEMLFDVCGRAPPLVFTSRELPQMLIDLGLRPDMPAEIIRPCRVGTILHRAAANTIIAVRWNQRRATVGEFTENQAWCSYAALCISMLQNQDNPIFAQVDSKPLDAIAVITDIVCPALNEPARDNLAKHCEKIVEADEESVRTLWVRTVEPRTRYFVGLMVQHAKAEYVGCIIGWHPMCLAKEDLSPVMEVQRLTHGWDQPFYWVIAADGSKRYAAEEDLHPIDMRKSVVRRMFESRSVLSRYFEGVELDKTHTRGRLLPTQELQIMFPEDDQVGSSWVRRGTLGNRKPSFDTPSSR</sequence>